<name>A0AAE9AEH6_CAEBR</name>
<gene>
    <name evidence="2" type="ORF">L3Y34_002859</name>
</gene>
<organism evidence="2 3">
    <name type="scientific">Caenorhabditis briggsae</name>
    <dbReference type="NCBI Taxonomy" id="6238"/>
    <lineage>
        <taxon>Eukaryota</taxon>
        <taxon>Metazoa</taxon>
        <taxon>Ecdysozoa</taxon>
        <taxon>Nematoda</taxon>
        <taxon>Chromadorea</taxon>
        <taxon>Rhabditida</taxon>
        <taxon>Rhabditina</taxon>
        <taxon>Rhabditomorpha</taxon>
        <taxon>Rhabditoidea</taxon>
        <taxon>Rhabditidae</taxon>
        <taxon>Peloderinae</taxon>
        <taxon>Caenorhabditis</taxon>
    </lineage>
</organism>
<keyword evidence="1" id="KW-0732">Signal</keyword>
<feature type="signal peptide" evidence="1">
    <location>
        <begin position="1"/>
        <end position="17"/>
    </location>
</feature>
<reference evidence="2 3" key="1">
    <citation type="submission" date="2022-05" db="EMBL/GenBank/DDBJ databases">
        <title>Chromosome-level reference genomes for two strains of Caenorhabditis briggsae: an improved platform for comparative genomics.</title>
        <authorList>
            <person name="Stevens L."/>
            <person name="Andersen E.C."/>
        </authorList>
    </citation>
    <scope>NUCLEOTIDE SEQUENCE [LARGE SCALE GENOMIC DNA]</scope>
    <source>
        <strain evidence="2">QX1410_ONT</strain>
        <tissue evidence="2">Whole-organism</tissue>
    </source>
</reference>
<accession>A0AAE9AEH6</accession>
<dbReference type="AlphaFoldDB" id="A0AAE9AEH6"/>
<proteinExistence type="predicted"/>
<evidence type="ECO:0000313" key="2">
    <source>
        <dbReference type="EMBL" id="ULT92965.1"/>
    </source>
</evidence>
<feature type="chain" id="PRO_5042243468" evidence="1">
    <location>
        <begin position="18"/>
        <end position="151"/>
    </location>
</feature>
<dbReference type="Proteomes" id="UP000827892">
    <property type="component" value="Chromosome IV"/>
</dbReference>
<evidence type="ECO:0000313" key="3">
    <source>
        <dbReference type="Proteomes" id="UP000827892"/>
    </source>
</evidence>
<evidence type="ECO:0000256" key="1">
    <source>
        <dbReference type="SAM" id="SignalP"/>
    </source>
</evidence>
<dbReference type="EMBL" id="CP090894">
    <property type="protein sequence ID" value="ULT92965.1"/>
    <property type="molecule type" value="Genomic_DNA"/>
</dbReference>
<sequence>MIKKVLFLSLLVELVLGAPLSHDDVISPEFRQSAYVTKNITVDRAVDQMLLKIESAVRHRNSTEFDSFFSPKFDSESWFDRYYSELTETQLDSFVLRRFGHVDARGKDYKFKFTESHNVTENLLLRSFIAWTKGTPSNQFAIQTIRYYGEY</sequence>
<protein>
    <submittedName>
        <fullName evidence="2">Uncharacterized protein</fullName>
    </submittedName>
</protein>